<evidence type="ECO:0000313" key="24">
    <source>
        <dbReference type="Proteomes" id="UP000490821"/>
    </source>
</evidence>
<dbReference type="EC" id="4.2.99.18" evidence="6"/>
<dbReference type="InterPro" id="IPR015887">
    <property type="entry name" value="DNA_glyclase_Znf_dom_DNA_BS"/>
</dbReference>
<evidence type="ECO:0000256" key="2">
    <source>
        <dbReference type="ARBA" id="ARBA00001947"/>
    </source>
</evidence>
<evidence type="ECO:0000256" key="1">
    <source>
        <dbReference type="ARBA" id="ARBA00001668"/>
    </source>
</evidence>
<keyword evidence="16" id="KW-0511">Multifunctional enzyme</keyword>
<dbReference type="SMART" id="SM01232">
    <property type="entry name" value="H2TH"/>
    <property type="match status" value="1"/>
</dbReference>
<evidence type="ECO:0000256" key="17">
    <source>
        <dbReference type="ARBA" id="ARBA00023295"/>
    </source>
</evidence>
<evidence type="ECO:0000256" key="15">
    <source>
        <dbReference type="ARBA" id="ARBA00023239"/>
    </source>
</evidence>
<comment type="caution">
    <text evidence="23">The sequence shown here is derived from an EMBL/GenBank/DDBJ whole genome shotgun (WGS) entry which is preliminary data.</text>
</comment>
<dbReference type="GO" id="GO:0034039">
    <property type="term" value="F:8-oxo-7,8-dihydroguanine DNA N-glycosylase activity"/>
    <property type="evidence" value="ECO:0007669"/>
    <property type="project" value="TreeGrafter"/>
</dbReference>
<dbReference type="GO" id="GO:0003690">
    <property type="term" value="F:double-stranded DNA binding"/>
    <property type="evidence" value="ECO:0007669"/>
    <property type="project" value="UniProtKB-ARBA"/>
</dbReference>
<keyword evidence="13" id="KW-0238">DNA-binding</keyword>
<name>A0A829ZA94_9FIRM</name>
<accession>A0A829ZA94</accession>
<evidence type="ECO:0000256" key="3">
    <source>
        <dbReference type="ARBA" id="ARBA00009409"/>
    </source>
</evidence>
<evidence type="ECO:0000256" key="9">
    <source>
        <dbReference type="ARBA" id="ARBA00022763"/>
    </source>
</evidence>
<evidence type="ECO:0000256" key="5">
    <source>
        <dbReference type="ARBA" id="ARBA00012024"/>
    </source>
</evidence>
<dbReference type="Pfam" id="PF06827">
    <property type="entry name" value="zf-FPG_IleRS"/>
    <property type="match status" value="1"/>
</dbReference>
<evidence type="ECO:0000256" key="19">
    <source>
        <dbReference type="ARBA" id="ARBA00044632"/>
    </source>
</evidence>
<evidence type="ECO:0000259" key="21">
    <source>
        <dbReference type="PROSITE" id="PS51066"/>
    </source>
</evidence>
<sequence length="270" mass="30869">MPELPEVETVRRTLINFVLKKKIVSVDVLYPKIIEDDIDKFIENVSNQVINDIDRIGKFLIFKLDNTAFVSHLRMEGKYHYVDQDIPLNKHDHIIFNLDDGKQLRYNDTRKFGRMKLVSLNNYSNELPLSKLGAEPFNVDVKELYAKLHKCKLPIKHAILDQSIIAGIGNIYANEICFAMHLDPYTPAYKLTKKSVAELKEVSSKILEEAIEQGGTTIHSFSANGIDGLFQVKLKAHMQKVCPICGGEITKEAIKGRGTYYCKQCQKRRK</sequence>
<gene>
    <name evidence="23" type="primary">mutM</name>
    <name evidence="23" type="ORF">IMSAGC017_00997</name>
</gene>
<dbReference type="PANTHER" id="PTHR22993">
    <property type="entry name" value="FORMAMIDOPYRIMIDINE-DNA GLYCOSYLASE"/>
    <property type="match status" value="1"/>
</dbReference>
<dbReference type="Pfam" id="PF01149">
    <property type="entry name" value="Fapy_DNA_glyco"/>
    <property type="match status" value="1"/>
</dbReference>
<protein>
    <recommendedName>
        <fullName evidence="7">Formamidopyrimidine-DNA glycosylase</fullName>
        <ecNumber evidence="5">3.2.2.23</ecNumber>
        <ecNumber evidence="6">4.2.99.18</ecNumber>
    </recommendedName>
    <alternativeName>
        <fullName evidence="18">DNA-(apurinic or apyrimidinic site) lyase MutM</fullName>
    </alternativeName>
</protein>
<dbReference type="AlphaFoldDB" id="A0A829ZA94"/>
<dbReference type="CDD" id="cd08966">
    <property type="entry name" value="EcFpg-like_N"/>
    <property type="match status" value="1"/>
</dbReference>
<evidence type="ECO:0000256" key="6">
    <source>
        <dbReference type="ARBA" id="ARBA00012720"/>
    </source>
</evidence>
<feature type="domain" description="Formamidopyrimidine-DNA glycosylase catalytic" evidence="22">
    <location>
        <begin position="2"/>
        <end position="113"/>
    </location>
</feature>
<comment type="catalytic activity">
    <reaction evidence="19">
        <text>2'-deoxyribonucleotide-(2'-deoxyribose 5'-phosphate)-2'-deoxyribonucleotide-DNA = a 3'-end 2'-deoxyribonucleotide-(2,3-dehydro-2,3-deoxyribose 5'-phosphate)-DNA + a 5'-end 5'-phospho-2'-deoxyribonucleoside-DNA + H(+)</text>
        <dbReference type="Rhea" id="RHEA:66592"/>
        <dbReference type="Rhea" id="RHEA-COMP:13180"/>
        <dbReference type="Rhea" id="RHEA-COMP:16897"/>
        <dbReference type="Rhea" id="RHEA-COMP:17067"/>
        <dbReference type="ChEBI" id="CHEBI:15378"/>
        <dbReference type="ChEBI" id="CHEBI:136412"/>
        <dbReference type="ChEBI" id="CHEBI:157695"/>
        <dbReference type="ChEBI" id="CHEBI:167181"/>
        <dbReference type="EC" id="4.2.99.18"/>
    </reaction>
</comment>
<dbReference type="NCBIfam" id="NF002211">
    <property type="entry name" value="PRK01103.1"/>
    <property type="match status" value="1"/>
</dbReference>
<dbReference type="Gene3D" id="3.20.190.10">
    <property type="entry name" value="MutM-like, N-terminal"/>
    <property type="match status" value="1"/>
</dbReference>
<keyword evidence="12" id="KW-0862">Zinc</keyword>
<keyword evidence="8" id="KW-0479">Metal-binding</keyword>
<feature type="domain" description="FPG-type" evidence="21">
    <location>
        <begin position="233"/>
        <end position="267"/>
    </location>
</feature>
<dbReference type="InterPro" id="IPR015886">
    <property type="entry name" value="H2TH_FPG"/>
</dbReference>
<dbReference type="RefSeq" id="WP_172472362.1">
    <property type="nucleotide sequence ID" value="NZ_BLMI01000114.1"/>
</dbReference>
<dbReference type="PANTHER" id="PTHR22993:SF9">
    <property type="entry name" value="FORMAMIDOPYRIMIDINE-DNA GLYCOSYLASE"/>
    <property type="match status" value="1"/>
</dbReference>
<keyword evidence="11 23" id="KW-0378">Hydrolase</keyword>
<dbReference type="SUPFAM" id="SSF46946">
    <property type="entry name" value="S13-like H2TH domain"/>
    <property type="match status" value="1"/>
</dbReference>
<dbReference type="SUPFAM" id="SSF81624">
    <property type="entry name" value="N-terminal domain of MutM-like DNA repair proteins"/>
    <property type="match status" value="1"/>
</dbReference>
<dbReference type="GO" id="GO:0008270">
    <property type="term" value="F:zinc ion binding"/>
    <property type="evidence" value="ECO:0007669"/>
    <property type="project" value="UniProtKB-KW"/>
</dbReference>
<dbReference type="PROSITE" id="PS51066">
    <property type="entry name" value="ZF_FPG_2"/>
    <property type="match status" value="1"/>
</dbReference>
<dbReference type="InterPro" id="IPR012319">
    <property type="entry name" value="FPG_cat"/>
</dbReference>
<dbReference type="PROSITE" id="PS51068">
    <property type="entry name" value="FPG_CAT"/>
    <property type="match status" value="1"/>
</dbReference>
<dbReference type="Pfam" id="PF06831">
    <property type="entry name" value="H2TH"/>
    <property type="match status" value="1"/>
</dbReference>
<dbReference type="InterPro" id="IPR035937">
    <property type="entry name" value="FPG_N"/>
</dbReference>
<keyword evidence="15" id="KW-0456">Lyase</keyword>
<keyword evidence="17 23" id="KW-0326">Glycosidase</keyword>
<keyword evidence="10 20" id="KW-0863">Zinc-finger</keyword>
<organism evidence="23 24">
    <name type="scientific">Thomasclavelia cocleata</name>
    <dbReference type="NCBI Taxonomy" id="69824"/>
    <lineage>
        <taxon>Bacteria</taxon>
        <taxon>Bacillati</taxon>
        <taxon>Bacillota</taxon>
        <taxon>Erysipelotrichia</taxon>
        <taxon>Erysipelotrichales</taxon>
        <taxon>Coprobacillaceae</taxon>
        <taxon>Thomasclavelia</taxon>
    </lineage>
</organism>
<evidence type="ECO:0000256" key="14">
    <source>
        <dbReference type="ARBA" id="ARBA00023204"/>
    </source>
</evidence>
<proteinExistence type="inferred from homology"/>
<dbReference type="GO" id="GO:0140078">
    <property type="term" value="F:class I DNA-(apurinic or apyrimidinic site) endonuclease activity"/>
    <property type="evidence" value="ECO:0007669"/>
    <property type="project" value="UniProtKB-EC"/>
</dbReference>
<evidence type="ECO:0000256" key="12">
    <source>
        <dbReference type="ARBA" id="ARBA00022833"/>
    </source>
</evidence>
<evidence type="ECO:0000256" key="4">
    <source>
        <dbReference type="ARBA" id="ARBA00011245"/>
    </source>
</evidence>
<comment type="subunit">
    <text evidence="4">Monomer.</text>
</comment>
<dbReference type="PROSITE" id="PS01242">
    <property type="entry name" value="ZF_FPG_1"/>
    <property type="match status" value="1"/>
</dbReference>
<dbReference type="SMART" id="SM00898">
    <property type="entry name" value="Fapy_DNA_glyco"/>
    <property type="match status" value="1"/>
</dbReference>
<dbReference type="NCBIfam" id="TIGR00577">
    <property type="entry name" value="fpg"/>
    <property type="match status" value="1"/>
</dbReference>
<dbReference type="FunFam" id="1.10.8.50:FF:000003">
    <property type="entry name" value="Formamidopyrimidine-DNA glycosylase"/>
    <property type="match status" value="1"/>
</dbReference>
<dbReference type="SUPFAM" id="SSF57716">
    <property type="entry name" value="Glucocorticoid receptor-like (DNA-binding domain)"/>
    <property type="match status" value="1"/>
</dbReference>
<dbReference type="InterPro" id="IPR000214">
    <property type="entry name" value="Znf_DNA_glyclase/AP_lyase"/>
</dbReference>
<evidence type="ECO:0000256" key="13">
    <source>
        <dbReference type="ARBA" id="ARBA00023125"/>
    </source>
</evidence>
<evidence type="ECO:0000259" key="22">
    <source>
        <dbReference type="PROSITE" id="PS51068"/>
    </source>
</evidence>
<comment type="catalytic activity">
    <reaction evidence="1">
        <text>Hydrolysis of DNA containing ring-opened 7-methylguanine residues, releasing 2,6-diamino-4-hydroxy-5-(N-methyl)formamidopyrimidine.</text>
        <dbReference type="EC" id="3.2.2.23"/>
    </reaction>
</comment>
<dbReference type="GO" id="GO:0006284">
    <property type="term" value="P:base-excision repair"/>
    <property type="evidence" value="ECO:0007669"/>
    <property type="project" value="InterPro"/>
</dbReference>
<evidence type="ECO:0000256" key="16">
    <source>
        <dbReference type="ARBA" id="ARBA00023268"/>
    </source>
</evidence>
<dbReference type="Gene3D" id="1.10.8.50">
    <property type="match status" value="1"/>
</dbReference>
<evidence type="ECO:0000256" key="8">
    <source>
        <dbReference type="ARBA" id="ARBA00022723"/>
    </source>
</evidence>
<dbReference type="EMBL" id="BLMI01000114">
    <property type="protein sequence ID" value="GFI40957.1"/>
    <property type="molecule type" value="Genomic_DNA"/>
</dbReference>
<evidence type="ECO:0000256" key="18">
    <source>
        <dbReference type="ARBA" id="ARBA00030638"/>
    </source>
</evidence>
<comment type="similarity">
    <text evidence="3">Belongs to the FPG family.</text>
</comment>
<evidence type="ECO:0000256" key="20">
    <source>
        <dbReference type="PROSITE-ProRule" id="PRU00391"/>
    </source>
</evidence>
<keyword evidence="9" id="KW-0227">DNA damage</keyword>
<dbReference type="EC" id="3.2.2.23" evidence="5"/>
<dbReference type="InterPro" id="IPR020629">
    <property type="entry name" value="FPG_Glyclase"/>
</dbReference>
<dbReference type="InterPro" id="IPR010979">
    <property type="entry name" value="Ribosomal_uS13-like_H2TH"/>
</dbReference>
<dbReference type="GO" id="GO:0003684">
    <property type="term" value="F:damaged DNA binding"/>
    <property type="evidence" value="ECO:0007669"/>
    <property type="project" value="InterPro"/>
</dbReference>
<evidence type="ECO:0000256" key="10">
    <source>
        <dbReference type="ARBA" id="ARBA00022771"/>
    </source>
</evidence>
<reference evidence="23 24" key="1">
    <citation type="journal article" date="2020" name="Microbiome">
        <title>Single-cell genomics of uncultured bacteria reveals dietary fiber responders in the mouse gut microbiota.</title>
        <authorList>
            <person name="Chijiiwa R."/>
            <person name="Hosokawa M."/>
            <person name="Kogawa M."/>
            <person name="Nishikawa Y."/>
            <person name="Ide K."/>
            <person name="Sakanashi C."/>
            <person name="Takahashi K."/>
            <person name="Takeyama H."/>
        </authorList>
    </citation>
    <scope>NUCLEOTIDE SEQUENCE [LARGE SCALE GENOMIC DNA]</scope>
    <source>
        <strain evidence="23">IMSAGC_017</strain>
    </source>
</reference>
<dbReference type="InterPro" id="IPR010663">
    <property type="entry name" value="Znf_FPG/IleRS"/>
</dbReference>
<evidence type="ECO:0000313" key="23">
    <source>
        <dbReference type="EMBL" id="GFI40957.1"/>
    </source>
</evidence>
<keyword evidence="14" id="KW-0234">DNA repair</keyword>
<comment type="cofactor">
    <cofactor evidence="2">
        <name>Zn(2+)</name>
        <dbReference type="ChEBI" id="CHEBI:29105"/>
    </cofactor>
</comment>
<evidence type="ECO:0000256" key="7">
    <source>
        <dbReference type="ARBA" id="ARBA00016240"/>
    </source>
</evidence>
<evidence type="ECO:0000256" key="11">
    <source>
        <dbReference type="ARBA" id="ARBA00022801"/>
    </source>
</evidence>
<dbReference type="Proteomes" id="UP000490821">
    <property type="component" value="Unassembled WGS sequence"/>
</dbReference>